<dbReference type="InterPro" id="IPR013551">
    <property type="entry name" value="YicC-like_C"/>
</dbReference>
<dbReference type="GO" id="GO:0016787">
    <property type="term" value="F:hydrolase activity"/>
    <property type="evidence" value="ECO:0007669"/>
    <property type="project" value="UniProtKB-KW"/>
</dbReference>
<evidence type="ECO:0000256" key="5">
    <source>
        <dbReference type="ARBA" id="ARBA00035648"/>
    </source>
</evidence>
<feature type="domain" description="Endoribonuclease YicC-like C-terminal" evidence="7">
    <location>
        <begin position="180"/>
        <end position="293"/>
    </location>
</feature>
<accession>A0A916PEH1</accession>
<reference evidence="8 9" key="1">
    <citation type="submission" date="2015-11" db="EMBL/GenBank/DDBJ databases">
        <authorList>
            <person name="Varghese N."/>
        </authorList>
    </citation>
    <scope>NUCLEOTIDE SEQUENCE [LARGE SCALE GENOMIC DNA]</scope>
    <source>
        <strain evidence="8 9">JGI-25</strain>
    </source>
</reference>
<evidence type="ECO:0000256" key="1">
    <source>
        <dbReference type="ARBA" id="ARBA00001968"/>
    </source>
</evidence>
<dbReference type="GO" id="GO:0004521">
    <property type="term" value="F:RNA endonuclease activity"/>
    <property type="evidence" value="ECO:0007669"/>
    <property type="project" value="InterPro"/>
</dbReference>
<keyword evidence="4" id="KW-0378">Hydrolase</keyword>
<dbReference type="NCBIfam" id="TIGR00255">
    <property type="entry name" value="YicC/YloC family endoribonuclease"/>
    <property type="match status" value="1"/>
</dbReference>
<evidence type="ECO:0000313" key="8">
    <source>
        <dbReference type="EMBL" id="CUT00079.1"/>
    </source>
</evidence>
<dbReference type="Proteomes" id="UP000243105">
    <property type="component" value="Unassembled WGS sequence"/>
</dbReference>
<evidence type="ECO:0000313" key="9">
    <source>
        <dbReference type="Proteomes" id="UP000243105"/>
    </source>
</evidence>
<sequence>MLSSMTGFGKAEVKQNGIFVSVEMKSLNSRFLEVITKLPKILQPKEFEIRELIRQKVSRGKITVSIDIEIDPIYLMPFKINFDFVSHVVKLLKEIKKKTKVKGEIKLEHLLMFREIFESNSMDNISDEHWEVVKKAIDEALDKLVLARRKEGIEISRDIENRINLISDNLEKILTLSEGSLKSKQSILKQRIEEVFKDVEFDKSRLEAELVWLANKIDVTEECVRLKSHIKFFIETLKGDDVAVGRRLNFLLQEMLRETTTIGAKIEDAQITYLVVAIKEEIEKIREQLQNVE</sequence>
<gene>
    <name evidence="8" type="ORF">JGI25_00682</name>
</gene>
<dbReference type="InterPro" id="IPR013527">
    <property type="entry name" value="YicC-like_N"/>
</dbReference>
<dbReference type="Pfam" id="PF03755">
    <property type="entry name" value="YicC-like_N"/>
    <property type="match status" value="1"/>
</dbReference>
<dbReference type="AlphaFoldDB" id="A0A916PEH1"/>
<proteinExistence type="inferred from homology"/>
<keyword evidence="2" id="KW-0540">Nuclease</keyword>
<dbReference type="EMBL" id="CZVV01000033">
    <property type="protein sequence ID" value="CUT00079.1"/>
    <property type="molecule type" value="Genomic_DNA"/>
</dbReference>
<dbReference type="InterPro" id="IPR005229">
    <property type="entry name" value="YicC/YloC-like"/>
</dbReference>
<dbReference type="Pfam" id="PF08340">
    <property type="entry name" value="YicC-like_C"/>
    <property type="match status" value="1"/>
</dbReference>
<comment type="caution">
    <text evidence="8">The sequence shown here is derived from an EMBL/GenBank/DDBJ whole genome shotgun (WGS) entry which is preliminary data.</text>
</comment>
<dbReference type="PANTHER" id="PTHR30636">
    <property type="entry name" value="UPF0701 PROTEIN YICC"/>
    <property type="match status" value="1"/>
</dbReference>
<comment type="cofactor">
    <cofactor evidence="1">
        <name>a divalent metal cation</name>
        <dbReference type="ChEBI" id="CHEBI:60240"/>
    </cofactor>
</comment>
<evidence type="ECO:0000256" key="4">
    <source>
        <dbReference type="ARBA" id="ARBA00022801"/>
    </source>
</evidence>
<evidence type="ECO:0000256" key="2">
    <source>
        <dbReference type="ARBA" id="ARBA00022722"/>
    </source>
</evidence>
<protein>
    <submittedName>
        <fullName evidence="8">TIGR00255 family protein</fullName>
    </submittedName>
</protein>
<keyword evidence="3" id="KW-0255">Endonuclease</keyword>
<evidence type="ECO:0000259" key="6">
    <source>
        <dbReference type="Pfam" id="PF03755"/>
    </source>
</evidence>
<organism evidence="8 9">
    <name type="scientific">Kryptobacter tengchongensis</name>
    <dbReference type="NCBI Taxonomy" id="1643429"/>
    <lineage>
        <taxon>Bacteria</taxon>
        <taxon>Pseudomonadati</taxon>
        <taxon>Candidatus Kryptoniota</taxon>
        <taxon>Candidatus Kryptobacter</taxon>
    </lineage>
</organism>
<evidence type="ECO:0000259" key="7">
    <source>
        <dbReference type="Pfam" id="PF08340"/>
    </source>
</evidence>
<dbReference type="PANTHER" id="PTHR30636:SF3">
    <property type="entry name" value="UPF0701 PROTEIN YICC"/>
    <property type="match status" value="1"/>
</dbReference>
<name>A0A916PEH1_KRYT1</name>
<dbReference type="RefSeq" id="WP_072263777.1">
    <property type="nucleotide sequence ID" value="NZ_CZVV01000033.1"/>
</dbReference>
<comment type="similarity">
    <text evidence="5">Belongs to the YicC/YloC family.</text>
</comment>
<evidence type="ECO:0000256" key="3">
    <source>
        <dbReference type="ARBA" id="ARBA00022759"/>
    </source>
</evidence>
<feature type="domain" description="Endoribonuclease YicC-like N-terminal" evidence="6">
    <location>
        <begin position="3"/>
        <end position="155"/>
    </location>
</feature>